<dbReference type="RefSeq" id="WP_255391864.1">
    <property type="nucleotide sequence ID" value="NZ_CP101509.1"/>
</dbReference>
<proteinExistence type="predicted"/>
<sequence length="165" mass="18051">MNLTKIYPLALCLISASSLAAENSIVSMAKESGVKRCVTQLESVANFIIEDKSHGTHANWNSNNPDNRIYTTLTSKGYSDGDSHVSVVSTINSEGKCDAYYTETFALPKSCMLVREQTYKELDFQGTLNGKTIVLKNSGGANYYLSPQGTSGNICLVTKRETIYQ</sequence>
<feature type="chain" id="PRO_5047390437" evidence="1">
    <location>
        <begin position="21"/>
        <end position="165"/>
    </location>
</feature>
<evidence type="ECO:0000313" key="3">
    <source>
        <dbReference type="Proteomes" id="UP001057998"/>
    </source>
</evidence>
<dbReference type="EMBL" id="CP101509">
    <property type="protein sequence ID" value="UTV30505.1"/>
    <property type="molecule type" value="Genomic_DNA"/>
</dbReference>
<evidence type="ECO:0000256" key="1">
    <source>
        <dbReference type="SAM" id="SignalP"/>
    </source>
</evidence>
<dbReference type="Proteomes" id="UP001057998">
    <property type="component" value="Chromosome 2"/>
</dbReference>
<name>A0ABY5GNX8_9GAMM</name>
<keyword evidence="1" id="KW-0732">Signal</keyword>
<evidence type="ECO:0000313" key="2">
    <source>
        <dbReference type="EMBL" id="UTV30505.1"/>
    </source>
</evidence>
<keyword evidence="3" id="KW-1185">Reference proteome</keyword>
<gene>
    <name evidence="2" type="ORF">NNL38_18195</name>
</gene>
<reference evidence="2" key="1">
    <citation type="submission" date="2022-07" db="EMBL/GenBank/DDBJ databases">
        <title>Genome sequencing of Photobacterium atrarenae GJH2-4.</title>
        <authorList>
            <person name="Park S.-J."/>
        </authorList>
    </citation>
    <scope>NUCLEOTIDE SEQUENCE</scope>
    <source>
        <strain evidence="2">GJH2-4</strain>
    </source>
</reference>
<feature type="signal peptide" evidence="1">
    <location>
        <begin position="1"/>
        <end position="20"/>
    </location>
</feature>
<protein>
    <submittedName>
        <fullName evidence="2">Uncharacterized protein</fullName>
    </submittedName>
</protein>
<organism evidence="2 3">
    <name type="scientific">Photobacterium atrarenae</name>
    <dbReference type="NCBI Taxonomy" id="865757"/>
    <lineage>
        <taxon>Bacteria</taxon>
        <taxon>Pseudomonadati</taxon>
        <taxon>Pseudomonadota</taxon>
        <taxon>Gammaproteobacteria</taxon>
        <taxon>Vibrionales</taxon>
        <taxon>Vibrionaceae</taxon>
        <taxon>Photobacterium</taxon>
    </lineage>
</organism>
<accession>A0ABY5GNX8</accession>